<dbReference type="EMBL" id="JAWWNJ010000014">
    <property type="protein sequence ID" value="KAK7041096.1"/>
    <property type="molecule type" value="Genomic_DNA"/>
</dbReference>
<gene>
    <name evidence="1" type="ORF">R3P38DRAFT_3179643</name>
</gene>
<organism evidence="1 2">
    <name type="scientific">Favolaschia claudopus</name>
    <dbReference type="NCBI Taxonomy" id="2862362"/>
    <lineage>
        <taxon>Eukaryota</taxon>
        <taxon>Fungi</taxon>
        <taxon>Dikarya</taxon>
        <taxon>Basidiomycota</taxon>
        <taxon>Agaricomycotina</taxon>
        <taxon>Agaricomycetes</taxon>
        <taxon>Agaricomycetidae</taxon>
        <taxon>Agaricales</taxon>
        <taxon>Marasmiineae</taxon>
        <taxon>Mycenaceae</taxon>
        <taxon>Favolaschia</taxon>
    </lineage>
</organism>
<proteinExistence type="predicted"/>
<dbReference type="Proteomes" id="UP001362999">
    <property type="component" value="Unassembled WGS sequence"/>
</dbReference>
<name>A0AAW0CPV3_9AGAR</name>
<accession>A0AAW0CPV3</accession>
<sequence length="189" mass="21263">MPKDTLKIAQHLFIALECAAMRLASRQAEGIQQSHPFQVSSTRGISASSRLHLADPVPHCTSPRISLCLMIVDLGYKQAIVKRNASLPFPPFSGTDDMDVEALATRLILDRLNHSFVARSASPRPHHFTRPRYVLPSEVLWSLREREPRSHYRDTVCVFAAPRAVHMFLECRAEAEVVDVDRQELAIAL</sequence>
<evidence type="ECO:0000313" key="1">
    <source>
        <dbReference type="EMBL" id="KAK7041096.1"/>
    </source>
</evidence>
<dbReference type="AlphaFoldDB" id="A0AAW0CPV3"/>
<keyword evidence="2" id="KW-1185">Reference proteome</keyword>
<evidence type="ECO:0000313" key="2">
    <source>
        <dbReference type="Proteomes" id="UP001362999"/>
    </source>
</evidence>
<protein>
    <submittedName>
        <fullName evidence="1">Uncharacterized protein</fullName>
    </submittedName>
</protein>
<reference evidence="1 2" key="1">
    <citation type="journal article" date="2024" name="J Genomics">
        <title>Draft genome sequencing and assembly of Favolaschia claudopus CIRM-BRFM 2984 isolated from oak limbs.</title>
        <authorList>
            <person name="Navarro D."/>
            <person name="Drula E."/>
            <person name="Chaduli D."/>
            <person name="Cazenave R."/>
            <person name="Ahrendt S."/>
            <person name="Wang J."/>
            <person name="Lipzen A."/>
            <person name="Daum C."/>
            <person name="Barry K."/>
            <person name="Grigoriev I.V."/>
            <person name="Favel A."/>
            <person name="Rosso M.N."/>
            <person name="Martin F."/>
        </authorList>
    </citation>
    <scope>NUCLEOTIDE SEQUENCE [LARGE SCALE GENOMIC DNA]</scope>
    <source>
        <strain evidence="1 2">CIRM-BRFM 2984</strain>
    </source>
</reference>
<comment type="caution">
    <text evidence="1">The sequence shown here is derived from an EMBL/GenBank/DDBJ whole genome shotgun (WGS) entry which is preliminary data.</text>
</comment>